<organism evidence="6 7">
    <name type="scientific">Fulvivirga imtechensis AK7</name>
    <dbReference type="NCBI Taxonomy" id="1237149"/>
    <lineage>
        <taxon>Bacteria</taxon>
        <taxon>Pseudomonadati</taxon>
        <taxon>Bacteroidota</taxon>
        <taxon>Cytophagia</taxon>
        <taxon>Cytophagales</taxon>
        <taxon>Fulvivirgaceae</taxon>
        <taxon>Fulvivirga</taxon>
    </lineage>
</organism>
<keyword evidence="7" id="KW-1185">Reference proteome</keyword>
<comment type="caution">
    <text evidence="6">The sequence shown here is derived from an EMBL/GenBank/DDBJ whole genome shotgun (WGS) entry which is preliminary data.</text>
</comment>
<dbReference type="STRING" id="1237149.C900_00487"/>
<dbReference type="PROSITE" id="PS50894">
    <property type="entry name" value="HPT"/>
    <property type="match status" value="1"/>
</dbReference>
<reference evidence="6 7" key="1">
    <citation type="submission" date="2012-12" db="EMBL/GenBank/DDBJ databases">
        <title>Genome assembly of Fulvivirga imtechensis AK7.</title>
        <authorList>
            <person name="Nupur N."/>
            <person name="Khatri I."/>
            <person name="Kumar R."/>
            <person name="Subramanian S."/>
            <person name="Pinnaka A."/>
        </authorList>
    </citation>
    <scope>NUCLEOTIDE SEQUENCE [LARGE SCALE GENOMIC DNA]</scope>
    <source>
        <strain evidence="6 7">AK7</strain>
    </source>
</reference>
<name>L8JW08_9BACT</name>
<dbReference type="SMART" id="SM00448">
    <property type="entry name" value="REC"/>
    <property type="match status" value="1"/>
</dbReference>
<dbReference type="Gene3D" id="1.20.120.160">
    <property type="entry name" value="HPT domain"/>
    <property type="match status" value="1"/>
</dbReference>
<dbReference type="Proteomes" id="UP000011135">
    <property type="component" value="Unassembled WGS sequence"/>
</dbReference>
<dbReference type="InterPro" id="IPR050595">
    <property type="entry name" value="Bact_response_regulator"/>
</dbReference>
<dbReference type="InterPro" id="IPR036641">
    <property type="entry name" value="HPT_dom_sf"/>
</dbReference>
<keyword evidence="6" id="KW-0808">Transferase</keyword>
<dbReference type="GO" id="GO:0004672">
    <property type="term" value="F:protein kinase activity"/>
    <property type="evidence" value="ECO:0007669"/>
    <property type="project" value="UniProtKB-ARBA"/>
</dbReference>
<gene>
    <name evidence="6" type="ORF">C900_00487</name>
</gene>
<dbReference type="SUPFAM" id="SSF47226">
    <property type="entry name" value="Histidine-containing phosphotransfer domain, HPT domain"/>
    <property type="match status" value="1"/>
</dbReference>
<dbReference type="PANTHER" id="PTHR44591">
    <property type="entry name" value="STRESS RESPONSE REGULATOR PROTEIN 1"/>
    <property type="match status" value="1"/>
</dbReference>
<protein>
    <submittedName>
        <fullName evidence="6">Putative sensor histidine kinase protein</fullName>
    </submittedName>
</protein>
<feature type="modified residue" description="4-aspartylphosphate" evidence="3">
    <location>
        <position position="56"/>
    </location>
</feature>
<accession>L8JW08</accession>
<dbReference type="AlphaFoldDB" id="L8JW08"/>
<evidence type="ECO:0000256" key="2">
    <source>
        <dbReference type="PROSITE-ProRule" id="PRU00110"/>
    </source>
</evidence>
<dbReference type="InterPro" id="IPR008207">
    <property type="entry name" value="Sig_transdc_His_kin_Hpt_dom"/>
</dbReference>
<dbReference type="PANTHER" id="PTHR44591:SF3">
    <property type="entry name" value="RESPONSE REGULATORY DOMAIN-CONTAINING PROTEIN"/>
    <property type="match status" value="1"/>
</dbReference>
<evidence type="ECO:0000259" key="4">
    <source>
        <dbReference type="PROSITE" id="PS50110"/>
    </source>
</evidence>
<dbReference type="Pfam" id="PF01627">
    <property type="entry name" value="Hpt"/>
    <property type="match status" value="1"/>
</dbReference>
<feature type="domain" description="Response regulatory" evidence="4">
    <location>
        <begin position="7"/>
        <end position="113"/>
    </location>
</feature>
<keyword evidence="1 3" id="KW-0597">Phosphoprotein</keyword>
<evidence type="ECO:0000259" key="5">
    <source>
        <dbReference type="PROSITE" id="PS50894"/>
    </source>
</evidence>
<sequence>MLSQNKTILYLEDDEFTRLMVQAQLEQNGFSVHAFSDYKQLLGALSSNGYDIVVTDLNVNGYNAEELLGNIKSKSRGPVVVLTATDQYEHTADLTISKPLTSDKIDLIRHLANGESDDIDLSKVYQFACGDQELLQSYITTFIENYTNDLNELQKEIEKIDVTALQNRAHKMLSSVAYYGNKSLNGLLQKLETQGQDLTPRQLKETYAQIRALSGQLLENVKHKTSA</sequence>
<dbReference type="PROSITE" id="PS50110">
    <property type="entry name" value="RESPONSE_REGULATORY"/>
    <property type="match status" value="1"/>
</dbReference>
<dbReference type="CDD" id="cd00156">
    <property type="entry name" value="REC"/>
    <property type="match status" value="1"/>
</dbReference>
<evidence type="ECO:0000256" key="3">
    <source>
        <dbReference type="PROSITE-ProRule" id="PRU00169"/>
    </source>
</evidence>
<dbReference type="GO" id="GO:0000160">
    <property type="term" value="P:phosphorelay signal transduction system"/>
    <property type="evidence" value="ECO:0007669"/>
    <property type="project" value="InterPro"/>
</dbReference>
<evidence type="ECO:0000313" key="7">
    <source>
        <dbReference type="Proteomes" id="UP000011135"/>
    </source>
</evidence>
<dbReference type="eggNOG" id="COG3437">
    <property type="taxonomic scope" value="Bacteria"/>
</dbReference>
<evidence type="ECO:0000256" key="1">
    <source>
        <dbReference type="ARBA" id="ARBA00022553"/>
    </source>
</evidence>
<proteinExistence type="predicted"/>
<feature type="domain" description="HPt" evidence="5">
    <location>
        <begin position="131"/>
        <end position="227"/>
    </location>
</feature>
<dbReference type="Gene3D" id="3.40.50.2300">
    <property type="match status" value="1"/>
</dbReference>
<dbReference type="Pfam" id="PF00072">
    <property type="entry name" value="Response_reg"/>
    <property type="match status" value="1"/>
</dbReference>
<evidence type="ECO:0000313" key="6">
    <source>
        <dbReference type="EMBL" id="ELR72985.1"/>
    </source>
</evidence>
<dbReference type="RefSeq" id="WP_009578400.1">
    <property type="nucleotide sequence ID" value="NZ_AMZN01000012.1"/>
</dbReference>
<dbReference type="EMBL" id="AMZN01000012">
    <property type="protein sequence ID" value="ELR72985.1"/>
    <property type="molecule type" value="Genomic_DNA"/>
</dbReference>
<dbReference type="InterPro" id="IPR001789">
    <property type="entry name" value="Sig_transdc_resp-reg_receiver"/>
</dbReference>
<feature type="modified residue" description="Phosphohistidine" evidence="2">
    <location>
        <position position="170"/>
    </location>
</feature>
<dbReference type="InterPro" id="IPR011006">
    <property type="entry name" value="CheY-like_superfamily"/>
</dbReference>
<dbReference type="SUPFAM" id="SSF52172">
    <property type="entry name" value="CheY-like"/>
    <property type="match status" value="1"/>
</dbReference>
<keyword evidence="6" id="KW-0418">Kinase</keyword>